<organism evidence="4 5">
    <name type="scientific">Agrocybe pediades</name>
    <dbReference type="NCBI Taxonomy" id="84607"/>
    <lineage>
        <taxon>Eukaryota</taxon>
        <taxon>Fungi</taxon>
        <taxon>Dikarya</taxon>
        <taxon>Basidiomycota</taxon>
        <taxon>Agaricomycotina</taxon>
        <taxon>Agaricomycetes</taxon>
        <taxon>Agaricomycetidae</taxon>
        <taxon>Agaricales</taxon>
        <taxon>Agaricineae</taxon>
        <taxon>Strophariaceae</taxon>
        <taxon>Agrocybe</taxon>
    </lineage>
</organism>
<dbReference type="EMBL" id="JAACJL010000049">
    <property type="protein sequence ID" value="KAF4612525.1"/>
    <property type="molecule type" value="Genomic_DNA"/>
</dbReference>
<evidence type="ECO:0000256" key="1">
    <source>
        <dbReference type="SAM" id="MobiDB-lite"/>
    </source>
</evidence>
<feature type="region of interest" description="Disordered" evidence="1">
    <location>
        <begin position="237"/>
        <end position="271"/>
    </location>
</feature>
<feature type="region of interest" description="Disordered" evidence="1">
    <location>
        <begin position="305"/>
        <end position="345"/>
    </location>
</feature>
<dbReference type="PANTHER" id="PTHR40465:SF1">
    <property type="entry name" value="DUF6534 DOMAIN-CONTAINING PROTEIN"/>
    <property type="match status" value="1"/>
</dbReference>
<feature type="transmembrane region" description="Helical" evidence="2">
    <location>
        <begin position="179"/>
        <end position="201"/>
    </location>
</feature>
<comment type="caution">
    <text evidence="4">The sequence shown here is derived from an EMBL/GenBank/DDBJ whole genome shotgun (WGS) entry which is preliminary data.</text>
</comment>
<dbReference type="PANTHER" id="PTHR40465">
    <property type="entry name" value="CHROMOSOME 1, WHOLE GENOME SHOTGUN SEQUENCE"/>
    <property type="match status" value="1"/>
</dbReference>
<feature type="compositionally biased region" description="Polar residues" evidence="1">
    <location>
        <begin position="333"/>
        <end position="345"/>
    </location>
</feature>
<feature type="transmembrane region" description="Helical" evidence="2">
    <location>
        <begin position="141"/>
        <end position="165"/>
    </location>
</feature>
<evidence type="ECO:0000259" key="3">
    <source>
        <dbReference type="Pfam" id="PF20152"/>
    </source>
</evidence>
<keyword evidence="2" id="KW-0812">Transmembrane</keyword>
<gene>
    <name evidence="4" type="ORF">D9613_012758</name>
</gene>
<dbReference type="Pfam" id="PF20152">
    <property type="entry name" value="DUF6534"/>
    <property type="match status" value="1"/>
</dbReference>
<feature type="domain" description="DUF6534" evidence="3">
    <location>
        <begin position="150"/>
        <end position="233"/>
    </location>
</feature>
<keyword evidence="2" id="KW-0472">Membrane</keyword>
<proteinExistence type="predicted"/>
<feature type="transmembrane region" description="Helical" evidence="2">
    <location>
        <begin position="102"/>
        <end position="121"/>
    </location>
</feature>
<evidence type="ECO:0000313" key="4">
    <source>
        <dbReference type="EMBL" id="KAF4612525.1"/>
    </source>
</evidence>
<dbReference type="AlphaFoldDB" id="A0A8H4VLK5"/>
<name>A0A8H4VLK5_9AGAR</name>
<evidence type="ECO:0000313" key="5">
    <source>
        <dbReference type="Proteomes" id="UP000521872"/>
    </source>
</evidence>
<evidence type="ECO:0000256" key="2">
    <source>
        <dbReference type="SAM" id="Phobius"/>
    </source>
</evidence>
<reference evidence="4 5" key="1">
    <citation type="submission" date="2019-12" db="EMBL/GenBank/DDBJ databases">
        <authorList>
            <person name="Floudas D."/>
            <person name="Bentzer J."/>
            <person name="Ahren D."/>
            <person name="Johansson T."/>
            <person name="Persson P."/>
            <person name="Tunlid A."/>
        </authorList>
    </citation>
    <scope>NUCLEOTIDE SEQUENCE [LARGE SCALE GENOMIC DNA]</scope>
    <source>
        <strain evidence="4 5">CBS 102.39</strain>
    </source>
</reference>
<keyword evidence="5" id="KW-1185">Reference proteome</keyword>
<keyword evidence="2" id="KW-1133">Transmembrane helix</keyword>
<dbReference type="InterPro" id="IPR045339">
    <property type="entry name" value="DUF6534"/>
</dbReference>
<protein>
    <recommendedName>
        <fullName evidence="3">DUF6534 domain-containing protein</fullName>
    </recommendedName>
</protein>
<accession>A0A8H4VLK5</accession>
<feature type="compositionally biased region" description="Basic and acidic residues" evidence="1">
    <location>
        <begin position="253"/>
        <end position="265"/>
    </location>
</feature>
<feature type="compositionally biased region" description="Low complexity" evidence="1">
    <location>
        <begin position="321"/>
        <end position="332"/>
    </location>
</feature>
<sequence>MGTTIENTFGAILIGCIIAYEEDHISFKGLVGLVWLLELGHTVGSAYEVYKTGIDFAYGRPDAGARYPAFGVVTVLGGFITMLVQGFFSYRLFRVLPKPWKFIGMVCGVATVTRCGISFYAGVHAVLQKRMAQFEADFKTIITVLLVMGAVIDIVIAAAMLYFLVKKREGNITKLIDRLIGYTIRTGLITSIGATLVLILFRTKPHTLLYLAAYTCLAKLYSNSLLSALNSRAKSRDSLSKSTSCEAPPTRVKGPERRVTMDPSRRGSFYNQPISIEMKTTTMIENDPEVGPYYALPYSPSIHSVSPLNTSKEEQDRWMTSQQQPHLQSPSQAYFQPNSKENLGC</sequence>
<feature type="transmembrane region" description="Helical" evidence="2">
    <location>
        <begin position="67"/>
        <end position="90"/>
    </location>
</feature>
<dbReference type="Proteomes" id="UP000521872">
    <property type="component" value="Unassembled WGS sequence"/>
</dbReference>